<reference evidence="1" key="1">
    <citation type="journal article" date="2014" name="Front. Microbiol.">
        <title>High frequency of phylogenetically diverse reductive dehalogenase-homologous genes in deep subseafloor sedimentary metagenomes.</title>
        <authorList>
            <person name="Kawai M."/>
            <person name="Futagami T."/>
            <person name="Toyoda A."/>
            <person name="Takaki Y."/>
            <person name="Nishi S."/>
            <person name="Hori S."/>
            <person name="Arai W."/>
            <person name="Tsubouchi T."/>
            <person name="Morono Y."/>
            <person name="Uchiyama I."/>
            <person name="Ito T."/>
            <person name="Fujiyama A."/>
            <person name="Inagaki F."/>
            <person name="Takami H."/>
        </authorList>
    </citation>
    <scope>NUCLEOTIDE SEQUENCE</scope>
    <source>
        <strain evidence="1">Expedition CK06-06</strain>
    </source>
</reference>
<comment type="caution">
    <text evidence="1">The sequence shown here is derived from an EMBL/GenBank/DDBJ whole genome shotgun (WGS) entry which is preliminary data.</text>
</comment>
<organism evidence="1">
    <name type="scientific">marine sediment metagenome</name>
    <dbReference type="NCBI Taxonomy" id="412755"/>
    <lineage>
        <taxon>unclassified sequences</taxon>
        <taxon>metagenomes</taxon>
        <taxon>ecological metagenomes</taxon>
    </lineage>
</organism>
<protein>
    <submittedName>
        <fullName evidence="1">Uncharacterized protein</fullName>
    </submittedName>
</protein>
<gene>
    <name evidence="1" type="ORF">S01H1_67818</name>
</gene>
<proteinExistence type="predicted"/>
<sequence>WERYGHEMGTFDYNDIIDIINELTDSDFSEFFNNYVFGKKEIIIPEFE</sequence>
<name>X0XCT4_9ZZZZ</name>
<dbReference type="EMBL" id="BARS01044936">
    <property type="protein sequence ID" value="GAG40969.1"/>
    <property type="molecule type" value="Genomic_DNA"/>
</dbReference>
<feature type="non-terminal residue" evidence="1">
    <location>
        <position position="1"/>
    </location>
</feature>
<dbReference type="AlphaFoldDB" id="X0XCT4"/>
<accession>X0XCT4</accession>
<evidence type="ECO:0000313" key="1">
    <source>
        <dbReference type="EMBL" id="GAG40969.1"/>
    </source>
</evidence>